<keyword evidence="1" id="KW-1133">Transmembrane helix</keyword>
<keyword evidence="4" id="KW-1185">Reference proteome</keyword>
<evidence type="ECO:0000313" key="4">
    <source>
        <dbReference type="Proteomes" id="UP000002051"/>
    </source>
</evidence>
<evidence type="ECO:0000256" key="1">
    <source>
        <dbReference type="SAM" id="Phobius"/>
    </source>
</evidence>
<reference evidence="3" key="3">
    <citation type="submission" date="2015-04" db="UniProtKB">
        <authorList>
            <consortium name="EnsemblPlants"/>
        </authorList>
    </citation>
    <scope>IDENTIFICATION</scope>
    <source>
        <strain evidence="3">cv. Jemalong A17</strain>
    </source>
</reference>
<dbReference type="Proteomes" id="UP000002051">
    <property type="component" value="Unassembled WGS sequence"/>
</dbReference>
<keyword evidence="1 2" id="KW-0812">Transmembrane</keyword>
<proteinExistence type="predicted"/>
<dbReference type="EnsemblPlants" id="KEH24213">
    <property type="protein sequence ID" value="KEH24213"/>
    <property type="gene ID" value="MTR_7g105860"/>
</dbReference>
<dbReference type="AlphaFoldDB" id="A0A072U4Y0"/>
<evidence type="ECO:0000313" key="3">
    <source>
        <dbReference type="EnsemblPlants" id="KEH24213"/>
    </source>
</evidence>
<dbReference type="EMBL" id="CM001223">
    <property type="protein sequence ID" value="KEH24213.1"/>
    <property type="molecule type" value="Genomic_DNA"/>
</dbReference>
<gene>
    <name evidence="2" type="ordered locus">MTR_7g105860</name>
</gene>
<dbReference type="HOGENOM" id="CLU_2853144_0_0_1"/>
<evidence type="ECO:0000313" key="2">
    <source>
        <dbReference type="EMBL" id="KEH24213.1"/>
    </source>
</evidence>
<accession>A0A072U4Y0</accession>
<name>A0A072U4Y0_MEDTR</name>
<reference evidence="2 4" key="2">
    <citation type="journal article" date="2014" name="BMC Genomics">
        <title>An improved genome release (version Mt4.0) for the model legume Medicago truncatula.</title>
        <authorList>
            <person name="Tang H."/>
            <person name="Krishnakumar V."/>
            <person name="Bidwell S."/>
            <person name="Rosen B."/>
            <person name="Chan A."/>
            <person name="Zhou S."/>
            <person name="Gentzbittel L."/>
            <person name="Childs K.L."/>
            <person name="Yandell M."/>
            <person name="Gundlach H."/>
            <person name="Mayer K.F."/>
            <person name="Schwartz D.C."/>
            <person name="Town C.D."/>
        </authorList>
    </citation>
    <scope>GENOME REANNOTATION</scope>
    <source>
        <strain evidence="2">A17</strain>
        <strain evidence="3 4">cv. Jemalong A17</strain>
    </source>
</reference>
<reference evidence="2 4" key="1">
    <citation type="journal article" date="2011" name="Nature">
        <title>The Medicago genome provides insight into the evolution of rhizobial symbioses.</title>
        <authorList>
            <person name="Young N.D."/>
            <person name="Debelle F."/>
            <person name="Oldroyd G.E."/>
            <person name="Geurts R."/>
            <person name="Cannon S.B."/>
            <person name="Udvardi M.K."/>
            <person name="Benedito V.A."/>
            <person name="Mayer K.F."/>
            <person name="Gouzy J."/>
            <person name="Schoof H."/>
            <person name="Van de Peer Y."/>
            <person name="Proost S."/>
            <person name="Cook D.R."/>
            <person name="Meyers B.C."/>
            <person name="Spannagl M."/>
            <person name="Cheung F."/>
            <person name="De Mita S."/>
            <person name="Krishnakumar V."/>
            <person name="Gundlach H."/>
            <person name="Zhou S."/>
            <person name="Mudge J."/>
            <person name="Bharti A.K."/>
            <person name="Murray J.D."/>
            <person name="Naoumkina M.A."/>
            <person name="Rosen B."/>
            <person name="Silverstein K.A."/>
            <person name="Tang H."/>
            <person name="Rombauts S."/>
            <person name="Zhao P.X."/>
            <person name="Zhou P."/>
            <person name="Barbe V."/>
            <person name="Bardou P."/>
            <person name="Bechner M."/>
            <person name="Bellec A."/>
            <person name="Berger A."/>
            <person name="Berges H."/>
            <person name="Bidwell S."/>
            <person name="Bisseling T."/>
            <person name="Choisne N."/>
            <person name="Couloux A."/>
            <person name="Denny R."/>
            <person name="Deshpande S."/>
            <person name="Dai X."/>
            <person name="Doyle J.J."/>
            <person name="Dudez A.M."/>
            <person name="Farmer A.D."/>
            <person name="Fouteau S."/>
            <person name="Franken C."/>
            <person name="Gibelin C."/>
            <person name="Gish J."/>
            <person name="Goldstein S."/>
            <person name="Gonzalez A.J."/>
            <person name="Green P.J."/>
            <person name="Hallab A."/>
            <person name="Hartog M."/>
            <person name="Hua A."/>
            <person name="Humphray S.J."/>
            <person name="Jeong D.H."/>
            <person name="Jing Y."/>
            <person name="Jocker A."/>
            <person name="Kenton S.M."/>
            <person name="Kim D.J."/>
            <person name="Klee K."/>
            <person name="Lai H."/>
            <person name="Lang C."/>
            <person name="Lin S."/>
            <person name="Macmil S.L."/>
            <person name="Magdelenat G."/>
            <person name="Matthews L."/>
            <person name="McCorrison J."/>
            <person name="Monaghan E.L."/>
            <person name="Mun J.H."/>
            <person name="Najar F.Z."/>
            <person name="Nicholson C."/>
            <person name="Noirot C."/>
            <person name="O'Bleness M."/>
            <person name="Paule C.R."/>
            <person name="Poulain J."/>
            <person name="Prion F."/>
            <person name="Qin B."/>
            <person name="Qu C."/>
            <person name="Retzel E.F."/>
            <person name="Riddle C."/>
            <person name="Sallet E."/>
            <person name="Samain S."/>
            <person name="Samson N."/>
            <person name="Sanders I."/>
            <person name="Saurat O."/>
            <person name="Scarpelli C."/>
            <person name="Schiex T."/>
            <person name="Segurens B."/>
            <person name="Severin A.J."/>
            <person name="Sherrier D.J."/>
            <person name="Shi R."/>
            <person name="Sims S."/>
            <person name="Singer S.R."/>
            <person name="Sinharoy S."/>
            <person name="Sterck L."/>
            <person name="Viollet A."/>
            <person name="Wang B.B."/>
            <person name="Wang K."/>
            <person name="Wang M."/>
            <person name="Wang X."/>
            <person name="Warfsmann J."/>
            <person name="Weissenbach J."/>
            <person name="White D.D."/>
            <person name="White J.D."/>
            <person name="Wiley G.B."/>
            <person name="Wincker P."/>
            <person name="Xing Y."/>
            <person name="Yang L."/>
            <person name="Yao Z."/>
            <person name="Ying F."/>
            <person name="Zhai J."/>
            <person name="Zhou L."/>
            <person name="Zuber A."/>
            <person name="Denarie J."/>
            <person name="Dixon R.A."/>
            <person name="May G.D."/>
            <person name="Schwartz D.C."/>
            <person name="Rogers J."/>
            <person name="Quetier F."/>
            <person name="Town C.D."/>
            <person name="Roe B.A."/>
        </authorList>
    </citation>
    <scope>NUCLEOTIDE SEQUENCE [LARGE SCALE GENOMIC DNA]</scope>
    <source>
        <strain evidence="2">A17</strain>
        <strain evidence="3 4">cv. Jemalong A17</strain>
    </source>
</reference>
<keyword evidence="1" id="KW-0472">Membrane</keyword>
<protein>
    <submittedName>
        <fullName evidence="2">Transmembrane protein, putative</fullName>
    </submittedName>
</protein>
<feature type="transmembrane region" description="Helical" evidence="1">
    <location>
        <begin position="26"/>
        <end position="44"/>
    </location>
</feature>
<organism evidence="2 4">
    <name type="scientific">Medicago truncatula</name>
    <name type="common">Barrel medic</name>
    <name type="synonym">Medicago tribuloides</name>
    <dbReference type="NCBI Taxonomy" id="3880"/>
    <lineage>
        <taxon>Eukaryota</taxon>
        <taxon>Viridiplantae</taxon>
        <taxon>Streptophyta</taxon>
        <taxon>Embryophyta</taxon>
        <taxon>Tracheophyta</taxon>
        <taxon>Spermatophyta</taxon>
        <taxon>Magnoliopsida</taxon>
        <taxon>eudicotyledons</taxon>
        <taxon>Gunneridae</taxon>
        <taxon>Pentapetalae</taxon>
        <taxon>rosids</taxon>
        <taxon>fabids</taxon>
        <taxon>Fabales</taxon>
        <taxon>Fabaceae</taxon>
        <taxon>Papilionoideae</taxon>
        <taxon>50 kb inversion clade</taxon>
        <taxon>NPAAA clade</taxon>
        <taxon>Hologalegina</taxon>
        <taxon>IRL clade</taxon>
        <taxon>Trifolieae</taxon>
        <taxon>Medicago</taxon>
    </lineage>
</organism>
<sequence>MPSITYFTNWTLPMIDKRQPFQDEGFIFILLTIGLRQISLGLLLEDRNTITPRYHLPTEIDLVDK</sequence>